<feature type="region of interest" description="Disordered" evidence="1">
    <location>
        <begin position="1"/>
        <end position="53"/>
    </location>
</feature>
<sequence length="79" mass="8595">DEPSIPSPPPPTPPPQPSQAQPFASQVQLTPPQAQPQSPQHQPQPSQDAGISMDLLQNLLDTCTTLTRRVEHLEQDKIA</sequence>
<proteinExistence type="predicted"/>
<accession>A0A699WU37</accession>
<dbReference type="EMBL" id="BKCJ011713003">
    <property type="protein sequence ID" value="GFD48004.1"/>
    <property type="molecule type" value="Genomic_DNA"/>
</dbReference>
<evidence type="ECO:0000313" key="2">
    <source>
        <dbReference type="EMBL" id="GFD48004.1"/>
    </source>
</evidence>
<comment type="caution">
    <text evidence="2">The sequence shown here is derived from an EMBL/GenBank/DDBJ whole genome shotgun (WGS) entry which is preliminary data.</text>
</comment>
<feature type="compositionally biased region" description="Pro residues" evidence="1">
    <location>
        <begin position="1"/>
        <end position="17"/>
    </location>
</feature>
<reference evidence="2" key="1">
    <citation type="journal article" date="2019" name="Sci. Rep.">
        <title>Draft genome of Tanacetum cinerariifolium, the natural source of mosquito coil.</title>
        <authorList>
            <person name="Yamashiro T."/>
            <person name="Shiraishi A."/>
            <person name="Satake H."/>
            <person name="Nakayama K."/>
        </authorList>
    </citation>
    <scope>NUCLEOTIDE SEQUENCE</scope>
</reference>
<name>A0A699WU37_TANCI</name>
<protein>
    <submittedName>
        <fullName evidence="2">Uncharacterized protein</fullName>
    </submittedName>
</protein>
<gene>
    <name evidence="2" type="ORF">Tci_919973</name>
</gene>
<organism evidence="2">
    <name type="scientific">Tanacetum cinerariifolium</name>
    <name type="common">Dalmatian daisy</name>
    <name type="synonym">Chrysanthemum cinerariifolium</name>
    <dbReference type="NCBI Taxonomy" id="118510"/>
    <lineage>
        <taxon>Eukaryota</taxon>
        <taxon>Viridiplantae</taxon>
        <taxon>Streptophyta</taxon>
        <taxon>Embryophyta</taxon>
        <taxon>Tracheophyta</taxon>
        <taxon>Spermatophyta</taxon>
        <taxon>Magnoliopsida</taxon>
        <taxon>eudicotyledons</taxon>
        <taxon>Gunneridae</taxon>
        <taxon>Pentapetalae</taxon>
        <taxon>asterids</taxon>
        <taxon>campanulids</taxon>
        <taxon>Asterales</taxon>
        <taxon>Asteraceae</taxon>
        <taxon>Asteroideae</taxon>
        <taxon>Anthemideae</taxon>
        <taxon>Anthemidinae</taxon>
        <taxon>Tanacetum</taxon>
    </lineage>
</organism>
<feature type="compositionally biased region" description="Low complexity" evidence="1">
    <location>
        <begin position="18"/>
        <end position="47"/>
    </location>
</feature>
<feature type="non-terminal residue" evidence="2">
    <location>
        <position position="1"/>
    </location>
</feature>
<evidence type="ECO:0000256" key="1">
    <source>
        <dbReference type="SAM" id="MobiDB-lite"/>
    </source>
</evidence>
<dbReference type="AlphaFoldDB" id="A0A699WU37"/>